<dbReference type="eggNOG" id="COG0807">
    <property type="taxonomic scope" value="Bacteria"/>
</dbReference>
<keyword evidence="8 14" id="KW-0547">Nucleotide-binding</keyword>
<dbReference type="PANTHER" id="PTHR21327">
    <property type="entry name" value="GTP CYCLOHYDROLASE II-RELATED"/>
    <property type="match status" value="1"/>
</dbReference>
<dbReference type="InterPro" id="IPR000422">
    <property type="entry name" value="DHBP_synthase_RibB"/>
</dbReference>
<evidence type="ECO:0000256" key="13">
    <source>
        <dbReference type="ARBA" id="ARBA00049295"/>
    </source>
</evidence>
<evidence type="ECO:0000256" key="9">
    <source>
        <dbReference type="ARBA" id="ARBA00022801"/>
    </source>
</evidence>
<feature type="binding site" evidence="14">
    <location>
        <begin position="296"/>
        <end position="298"/>
    </location>
    <ligand>
        <name>GTP</name>
        <dbReference type="ChEBI" id="CHEBI:37565"/>
    </ligand>
</feature>
<evidence type="ECO:0000256" key="4">
    <source>
        <dbReference type="ARBA" id="ARBA00004904"/>
    </source>
</evidence>
<dbReference type="InterPro" id="IPR036144">
    <property type="entry name" value="RibA-like_sf"/>
</dbReference>
<comment type="caution">
    <text evidence="16">The sequence shown here is derived from an EMBL/GenBank/DDBJ whole genome shotgun (WGS) entry which is preliminary data.</text>
</comment>
<comment type="similarity">
    <text evidence="5">In the N-terminal section; belongs to the DHBP synthase family.</text>
</comment>
<feature type="domain" description="GTP cyclohydrolase II" evidence="15">
    <location>
        <begin position="214"/>
        <end position="374"/>
    </location>
</feature>
<dbReference type="eggNOG" id="COG0108">
    <property type="taxonomic scope" value="Bacteria"/>
</dbReference>
<feature type="binding site" evidence="14">
    <location>
        <position position="258"/>
    </location>
    <ligand>
        <name>Zn(2+)</name>
        <dbReference type="ChEBI" id="CHEBI:29105"/>
        <note>catalytic</note>
    </ligand>
</feature>
<name>B6W8D8_9FIRM</name>
<comment type="function">
    <text evidence="2">Catalyzes the conversion of D-ribulose 5-phosphate to formate and 3,4-dihydroxy-2-butanone 4-phosphate.</text>
</comment>
<evidence type="ECO:0000259" key="15">
    <source>
        <dbReference type="Pfam" id="PF00925"/>
    </source>
</evidence>
<dbReference type="UniPathway" id="UPA00275">
    <property type="reaction ID" value="UER00399"/>
</dbReference>
<dbReference type="NCBIfam" id="TIGR00506">
    <property type="entry name" value="ribB"/>
    <property type="match status" value="1"/>
</dbReference>
<dbReference type="STRING" id="561177.ANHYDRO_00838"/>
<dbReference type="AlphaFoldDB" id="B6W8D8"/>
<evidence type="ECO:0000256" key="8">
    <source>
        <dbReference type="ARBA" id="ARBA00022741"/>
    </source>
</evidence>
<dbReference type="RefSeq" id="WP_004813603.1">
    <property type="nucleotide sequence ID" value="NZ_ABXA01000019.1"/>
</dbReference>
<feature type="binding site" evidence="14">
    <location>
        <position position="358"/>
    </location>
    <ligand>
        <name>GTP</name>
        <dbReference type="ChEBI" id="CHEBI:37565"/>
    </ligand>
</feature>
<dbReference type="NCBIfam" id="TIGR00505">
    <property type="entry name" value="ribA"/>
    <property type="match status" value="1"/>
</dbReference>
<sequence>MEEIIKALRNNEIIIVTDDEDRENEADMVCAGENVTGEMINIMAKYARGLICTPIGKNIAKQFDLDMMVQNNTDNHETAFTVSIDHVNTETGISAFERAETIRALADNNTKPSDFRRPGHVFPLIAKDEGVLVREGHTEATVDLMRISNLKEIGLCCEIMADDGHMLKGKAVVELAKKLGMKMTSVSEIKKYIEENKIDFSKNDENSLEKTNIINLPTDHGNFKAISFYDKIENKEHLALIKGKVDGENILTRIHSECLTGDVFSSNRCDCGNQLHKAMEMIDENGSGIILYLRQEGRGIGLFNKIKAYHLQEEGYDTVDANIKLGFAPDLRNYKIACQMLKELGVKSIDLLTNNPDKIKQVEKYDIKVNKRVPIEIHSNHIDRVYLKTKADRMGHDLKEFKEI</sequence>
<feature type="binding site" evidence="14">
    <location>
        <position position="271"/>
    </location>
    <ligand>
        <name>Zn(2+)</name>
        <dbReference type="ChEBI" id="CHEBI:29105"/>
        <note>catalytic</note>
    </ligand>
</feature>
<evidence type="ECO:0000256" key="10">
    <source>
        <dbReference type="ARBA" id="ARBA00022833"/>
    </source>
</evidence>
<dbReference type="PANTHER" id="PTHR21327:SF18">
    <property type="entry name" value="3,4-DIHYDROXY-2-BUTANONE 4-PHOSPHATE SYNTHASE"/>
    <property type="match status" value="1"/>
</dbReference>
<keyword evidence="6 14" id="KW-0686">Riboflavin biosynthesis</keyword>
<dbReference type="FunFam" id="3.40.50.10990:FF:000001">
    <property type="entry name" value="Riboflavin biosynthesis protein RibBA"/>
    <property type="match status" value="1"/>
</dbReference>
<evidence type="ECO:0000256" key="6">
    <source>
        <dbReference type="ARBA" id="ARBA00022619"/>
    </source>
</evidence>
<protein>
    <recommendedName>
        <fullName evidence="14">GTP cyclohydrolase-2</fullName>
        <ecNumber evidence="14">3.5.4.25</ecNumber>
    </recommendedName>
    <alternativeName>
        <fullName evidence="14">GTP cyclohydrolase II</fullName>
    </alternativeName>
</protein>
<evidence type="ECO:0000256" key="7">
    <source>
        <dbReference type="ARBA" id="ARBA00022723"/>
    </source>
</evidence>
<comment type="similarity">
    <text evidence="14">Belongs to the GTP cyclohydrolase II family.</text>
</comment>
<dbReference type="EMBL" id="ABXA01000019">
    <property type="protein sequence ID" value="EEB36537.1"/>
    <property type="molecule type" value="Genomic_DNA"/>
</dbReference>
<dbReference type="Pfam" id="PF00926">
    <property type="entry name" value="DHBP_synthase"/>
    <property type="match status" value="1"/>
</dbReference>
<feature type="active site" description="Nucleophile" evidence="14">
    <location>
        <position position="332"/>
    </location>
</feature>
<dbReference type="GO" id="GO:0005525">
    <property type="term" value="F:GTP binding"/>
    <property type="evidence" value="ECO:0007669"/>
    <property type="project" value="UniProtKB-KW"/>
</dbReference>
<evidence type="ECO:0000256" key="12">
    <source>
        <dbReference type="ARBA" id="ARBA00043932"/>
    </source>
</evidence>
<reference evidence="16 17" key="2">
    <citation type="submission" date="2008-10" db="EMBL/GenBank/DDBJ databases">
        <title>Draft genome sequence of Anaerococcus hydrogenalis (DSM 7454).</title>
        <authorList>
            <person name="Sudarsanam P."/>
            <person name="Ley R."/>
            <person name="Guruge J."/>
            <person name="Turnbaugh P.J."/>
            <person name="Mahowald M."/>
            <person name="Liep D."/>
            <person name="Gordon J."/>
        </authorList>
    </citation>
    <scope>NUCLEOTIDE SEQUENCE [LARGE SCALE GENOMIC DNA]</scope>
    <source>
        <strain evidence="16 17">DSM 7454</strain>
    </source>
</reference>
<comment type="cofactor">
    <cofactor evidence="14">
        <name>Zn(2+)</name>
        <dbReference type="ChEBI" id="CHEBI:29105"/>
    </cofactor>
    <text evidence="14">Binds 1 zinc ion per subunit.</text>
</comment>
<dbReference type="HAMAP" id="MF_00179">
    <property type="entry name" value="RibA"/>
    <property type="match status" value="1"/>
</dbReference>
<keyword evidence="11 14" id="KW-0342">GTP-binding</keyword>
<keyword evidence="7 14" id="KW-0479">Metal-binding</keyword>
<feature type="binding site" evidence="14">
    <location>
        <position position="353"/>
    </location>
    <ligand>
        <name>GTP</name>
        <dbReference type="ChEBI" id="CHEBI:37565"/>
    </ligand>
</feature>
<comment type="function">
    <text evidence="12 14">Catalyzes the conversion of GTP to 2,5-diamino-6-ribosylamino-4(3H)-pyrimidinone 5'-phosphate (DARP), formate and pyrophosphate.</text>
</comment>
<dbReference type="GO" id="GO:0009231">
    <property type="term" value="P:riboflavin biosynthetic process"/>
    <property type="evidence" value="ECO:0007669"/>
    <property type="project" value="UniProtKB-UniRule"/>
</dbReference>
<feature type="binding site" evidence="14">
    <location>
        <begin position="253"/>
        <end position="257"/>
    </location>
    <ligand>
        <name>GTP</name>
        <dbReference type="ChEBI" id="CHEBI:37565"/>
    </ligand>
</feature>
<gene>
    <name evidence="14 16" type="primary">ribA</name>
    <name evidence="16" type="ORF">ANHYDRO_00838</name>
</gene>
<dbReference type="GO" id="GO:0003935">
    <property type="term" value="F:GTP cyclohydrolase II activity"/>
    <property type="evidence" value="ECO:0007669"/>
    <property type="project" value="UniProtKB-UniRule"/>
</dbReference>
<dbReference type="SUPFAM" id="SSF142695">
    <property type="entry name" value="RibA-like"/>
    <property type="match status" value="1"/>
</dbReference>
<proteinExistence type="inferred from homology"/>
<evidence type="ECO:0000256" key="11">
    <source>
        <dbReference type="ARBA" id="ARBA00023134"/>
    </source>
</evidence>
<dbReference type="Pfam" id="PF00925">
    <property type="entry name" value="GTP_cyclohydro2"/>
    <property type="match status" value="1"/>
</dbReference>
<feature type="binding site" evidence="14">
    <location>
        <position position="274"/>
    </location>
    <ligand>
        <name>GTP</name>
        <dbReference type="ChEBI" id="CHEBI:37565"/>
    </ligand>
</feature>
<dbReference type="EC" id="3.5.4.25" evidence="14"/>
<comment type="pathway">
    <text evidence="3 14">Cofactor biosynthesis; riboflavin biosynthesis; 5-amino-6-(D-ribitylamino)uracil from GTP: step 1/4.</text>
</comment>
<dbReference type="Gene3D" id="3.40.50.10990">
    <property type="entry name" value="GTP cyclohydrolase II"/>
    <property type="match status" value="1"/>
</dbReference>
<dbReference type="CDD" id="cd00641">
    <property type="entry name" value="GTP_cyclohydro2"/>
    <property type="match status" value="1"/>
</dbReference>
<dbReference type="InterPro" id="IPR017945">
    <property type="entry name" value="DHBP_synth_RibB-like_a/b_dom"/>
</dbReference>
<reference evidence="16 17" key="1">
    <citation type="submission" date="2008-09" db="EMBL/GenBank/DDBJ databases">
        <authorList>
            <person name="Fulton L."/>
            <person name="Clifton S."/>
            <person name="Fulton B."/>
            <person name="Xu J."/>
            <person name="Minx P."/>
            <person name="Pepin K.H."/>
            <person name="Johnson M."/>
            <person name="Thiruvilangam P."/>
            <person name="Bhonagiri V."/>
            <person name="Nash W.E."/>
            <person name="Mardis E.R."/>
            <person name="Wilson R.K."/>
        </authorList>
    </citation>
    <scope>NUCLEOTIDE SEQUENCE [LARGE SCALE GENOMIC DNA]</scope>
    <source>
        <strain evidence="16 17">DSM 7454</strain>
    </source>
</reference>
<organism evidence="16 17">
    <name type="scientific">Anaerococcus hydrogenalis DSM 7454</name>
    <dbReference type="NCBI Taxonomy" id="561177"/>
    <lineage>
        <taxon>Bacteria</taxon>
        <taxon>Bacillati</taxon>
        <taxon>Bacillota</taxon>
        <taxon>Tissierellia</taxon>
        <taxon>Tissierellales</taxon>
        <taxon>Peptoniphilaceae</taxon>
        <taxon>Anaerococcus</taxon>
    </lineage>
</organism>
<evidence type="ECO:0000256" key="3">
    <source>
        <dbReference type="ARBA" id="ARBA00004853"/>
    </source>
</evidence>
<feature type="binding site" evidence="14">
    <location>
        <position position="269"/>
    </location>
    <ligand>
        <name>Zn(2+)</name>
        <dbReference type="ChEBI" id="CHEBI:29105"/>
        <note>catalytic</note>
    </ligand>
</feature>
<keyword evidence="9 14" id="KW-0378">Hydrolase</keyword>
<feature type="binding site" evidence="14">
    <location>
        <position position="318"/>
    </location>
    <ligand>
        <name>GTP</name>
        <dbReference type="ChEBI" id="CHEBI:37565"/>
    </ligand>
</feature>
<evidence type="ECO:0000256" key="14">
    <source>
        <dbReference type="HAMAP-Rule" id="MF_00179"/>
    </source>
</evidence>
<evidence type="ECO:0000313" key="17">
    <source>
        <dbReference type="Proteomes" id="UP000005451"/>
    </source>
</evidence>
<accession>B6W8D8</accession>
<comment type="catalytic activity">
    <reaction evidence="1">
        <text>D-ribulose 5-phosphate = (2S)-2-hydroxy-3-oxobutyl phosphate + formate + H(+)</text>
        <dbReference type="Rhea" id="RHEA:18457"/>
        <dbReference type="ChEBI" id="CHEBI:15378"/>
        <dbReference type="ChEBI" id="CHEBI:15740"/>
        <dbReference type="ChEBI" id="CHEBI:58121"/>
        <dbReference type="ChEBI" id="CHEBI:58830"/>
        <dbReference type="EC" id="4.1.99.12"/>
    </reaction>
</comment>
<dbReference type="GO" id="GO:0008686">
    <property type="term" value="F:3,4-dihydroxy-2-butanone-4-phosphate synthase activity"/>
    <property type="evidence" value="ECO:0007669"/>
    <property type="project" value="UniProtKB-EC"/>
</dbReference>
<dbReference type="InterPro" id="IPR000926">
    <property type="entry name" value="RibA"/>
</dbReference>
<evidence type="ECO:0000313" key="16">
    <source>
        <dbReference type="EMBL" id="EEB36537.1"/>
    </source>
</evidence>
<dbReference type="InterPro" id="IPR032677">
    <property type="entry name" value="GTP_cyclohydro_II"/>
</dbReference>
<dbReference type="SUPFAM" id="SSF55821">
    <property type="entry name" value="YrdC/RibB"/>
    <property type="match status" value="1"/>
</dbReference>
<comment type="catalytic activity">
    <reaction evidence="13 14">
        <text>GTP + 4 H2O = 2,5-diamino-6-hydroxy-4-(5-phosphoribosylamino)-pyrimidine + formate + 2 phosphate + 3 H(+)</text>
        <dbReference type="Rhea" id="RHEA:23704"/>
        <dbReference type="ChEBI" id="CHEBI:15377"/>
        <dbReference type="ChEBI" id="CHEBI:15378"/>
        <dbReference type="ChEBI" id="CHEBI:15740"/>
        <dbReference type="ChEBI" id="CHEBI:37565"/>
        <dbReference type="ChEBI" id="CHEBI:43474"/>
        <dbReference type="ChEBI" id="CHEBI:58614"/>
        <dbReference type="EC" id="3.5.4.25"/>
    </reaction>
</comment>
<evidence type="ECO:0000256" key="1">
    <source>
        <dbReference type="ARBA" id="ARBA00000141"/>
    </source>
</evidence>
<dbReference type="NCBIfam" id="NF001591">
    <property type="entry name" value="PRK00393.1"/>
    <property type="match status" value="1"/>
</dbReference>
<evidence type="ECO:0000256" key="2">
    <source>
        <dbReference type="ARBA" id="ARBA00002284"/>
    </source>
</evidence>
<keyword evidence="10 14" id="KW-0862">Zinc</keyword>
<dbReference type="GO" id="GO:0005829">
    <property type="term" value="C:cytosol"/>
    <property type="evidence" value="ECO:0007669"/>
    <property type="project" value="TreeGrafter"/>
</dbReference>
<dbReference type="GO" id="GO:0008270">
    <property type="term" value="F:zinc ion binding"/>
    <property type="evidence" value="ECO:0007669"/>
    <property type="project" value="UniProtKB-UniRule"/>
</dbReference>
<feature type="active site" description="Proton acceptor" evidence="14">
    <location>
        <position position="330"/>
    </location>
</feature>
<dbReference type="Gene3D" id="3.90.870.10">
    <property type="entry name" value="DHBP synthase"/>
    <property type="match status" value="1"/>
</dbReference>
<comment type="pathway">
    <text evidence="4">Cofactor biosynthesis; riboflavin biosynthesis; 2-hydroxy-3-oxobutyl phosphate from D-ribulose 5-phosphate: step 1/1.</text>
</comment>
<dbReference type="Proteomes" id="UP000005451">
    <property type="component" value="Unassembled WGS sequence"/>
</dbReference>
<dbReference type="PIRSF" id="PIRSF001259">
    <property type="entry name" value="RibA"/>
    <property type="match status" value="1"/>
</dbReference>
<evidence type="ECO:0000256" key="5">
    <source>
        <dbReference type="ARBA" id="ARBA00005520"/>
    </source>
</evidence>